<dbReference type="AlphaFoldDB" id="A0A2D1QKS4"/>
<organism evidence="1 2">
    <name type="scientific">Aeromonas salmonicida subsp. pectinolytica 34mel</name>
    <dbReference type="NCBI Taxonomy" id="1324960"/>
    <lineage>
        <taxon>Bacteria</taxon>
        <taxon>Pseudomonadati</taxon>
        <taxon>Pseudomonadota</taxon>
        <taxon>Gammaproteobacteria</taxon>
        <taxon>Aeromonadales</taxon>
        <taxon>Aeromonadaceae</taxon>
        <taxon>Aeromonas</taxon>
    </lineage>
</organism>
<dbReference type="Proteomes" id="UP000222916">
    <property type="component" value="Chromosome"/>
</dbReference>
<reference evidence="2" key="1">
    <citation type="journal article" date="2018" name="BMC Genomics">
        <title>The complete and fully assembled genome sequence of Aeromonas salmonicida subsp. pectinolytica and its comparative analysis with other Aeromonas species: investigation of the mobilome in environmental and pathogenic strains.</title>
        <authorList>
            <person name="Pfeiffer F."/>
            <person name="Zamora-Lagos M.A."/>
            <person name="Blettinger M."/>
            <person name="Yeroslaviz A."/>
            <person name="Dahl A."/>
            <person name="Gruber S."/>
            <person name="Habermann B.H."/>
        </authorList>
    </citation>
    <scope>NUCLEOTIDE SEQUENCE [LARGE SCALE GENOMIC DNA]</scope>
    <source>
        <strain evidence="2">34mel</strain>
    </source>
</reference>
<proteinExistence type="predicted"/>
<accession>A0A2D1QKS4</accession>
<gene>
    <name evidence="1" type="ORF">Asalp_37890</name>
</gene>
<protein>
    <submittedName>
        <fullName evidence="1">Uncharacterized protein</fullName>
    </submittedName>
</protein>
<evidence type="ECO:0000313" key="1">
    <source>
        <dbReference type="EMBL" id="ATP10877.1"/>
    </source>
</evidence>
<evidence type="ECO:0000313" key="2">
    <source>
        <dbReference type="Proteomes" id="UP000222916"/>
    </source>
</evidence>
<sequence length="68" mass="7272">MQGGTLSDQLHHVGTVKLGRSPCEHAGAQFDDYGSVFHGSKKAEKLGIPLYPRPCCPARQLSPRAVLG</sequence>
<dbReference type="EMBL" id="CP022426">
    <property type="protein sequence ID" value="ATP10877.1"/>
    <property type="molecule type" value="Genomic_DNA"/>
</dbReference>
<name>A0A2D1QKS4_AERSA</name>